<comment type="caution">
    <text evidence="2">The sequence shown here is derived from an EMBL/GenBank/DDBJ whole genome shotgun (WGS) entry which is preliminary data.</text>
</comment>
<dbReference type="AlphaFoldDB" id="A0A2N5W7X1"/>
<gene>
    <name evidence="2" type="ORF">PCANC_00844</name>
</gene>
<dbReference type="Proteomes" id="UP000235388">
    <property type="component" value="Unassembled WGS sequence"/>
</dbReference>
<organism evidence="2 3">
    <name type="scientific">Puccinia coronata f. sp. avenae</name>
    <dbReference type="NCBI Taxonomy" id="200324"/>
    <lineage>
        <taxon>Eukaryota</taxon>
        <taxon>Fungi</taxon>
        <taxon>Dikarya</taxon>
        <taxon>Basidiomycota</taxon>
        <taxon>Pucciniomycotina</taxon>
        <taxon>Pucciniomycetes</taxon>
        <taxon>Pucciniales</taxon>
        <taxon>Pucciniaceae</taxon>
        <taxon>Puccinia</taxon>
    </lineage>
</organism>
<feature type="region of interest" description="Disordered" evidence="1">
    <location>
        <begin position="192"/>
        <end position="237"/>
    </location>
</feature>
<accession>A0A2N5W7X1</accession>
<dbReference type="EMBL" id="PGCJ01000004">
    <property type="protein sequence ID" value="PLW58288.1"/>
    <property type="molecule type" value="Genomic_DNA"/>
</dbReference>
<feature type="compositionally biased region" description="Basic and acidic residues" evidence="1">
    <location>
        <begin position="225"/>
        <end position="237"/>
    </location>
</feature>
<keyword evidence="3" id="KW-1185">Reference proteome</keyword>
<reference evidence="2 3" key="1">
    <citation type="submission" date="2017-11" db="EMBL/GenBank/DDBJ databases">
        <title>De novo assembly and phasing of dikaryotic genomes from two isolates of Puccinia coronata f. sp. avenae, the causal agent of oat crown rust.</title>
        <authorList>
            <person name="Miller M.E."/>
            <person name="Zhang Y."/>
            <person name="Omidvar V."/>
            <person name="Sperschneider J."/>
            <person name="Schwessinger B."/>
            <person name="Raley C."/>
            <person name="Palmer J.M."/>
            <person name="Garnica D."/>
            <person name="Upadhyaya N."/>
            <person name="Rathjen J."/>
            <person name="Taylor J.M."/>
            <person name="Park R.F."/>
            <person name="Dodds P.N."/>
            <person name="Hirsch C.D."/>
            <person name="Kianian S.F."/>
            <person name="Figueroa M."/>
        </authorList>
    </citation>
    <scope>NUCLEOTIDE SEQUENCE [LARGE SCALE GENOMIC DNA]</scope>
    <source>
        <strain evidence="2">12NC29</strain>
    </source>
</reference>
<protein>
    <submittedName>
        <fullName evidence="2">Uncharacterized protein</fullName>
    </submittedName>
</protein>
<name>A0A2N5W7X1_9BASI</name>
<evidence type="ECO:0000256" key="1">
    <source>
        <dbReference type="SAM" id="MobiDB-lite"/>
    </source>
</evidence>
<evidence type="ECO:0000313" key="2">
    <source>
        <dbReference type="EMBL" id="PLW58288.1"/>
    </source>
</evidence>
<proteinExistence type="predicted"/>
<evidence type="ECO:0000313" key="3">
    <source>
        <dbReference type="Proteomes" id="UP000235388"/>
    </source>
</evidence>
<sequence length="237" mass="24550">MISAGSPLLRARGPTQAQPEDCFPGCGLVRALAQFDLARPSPPFHAGRVRTANLVLSPAHFQPDVRACEVGQVGHGSPNQQDVDGQSVPICTTTPDVIPTTTDQAQHLGTPANDQAIAEACAGCYPPKALRHSLQKGLYRLQPPAVTSARGDRCYIGRPDRFYPRGVVTNTTPLAVTAPKAPGPAPGACIVTAPKAPGPAPKAPGPARGASVVTAPKAPGPAPVAERDQREPSHKKS</sequence>